<feature type="transmembrane region" description="Helical" evidence="7">
    <location>
        <begin position="44"/>
        <end position="63"/>
    </location>
</feature>
<dbReference type="AlphaFoldDB" id="A0A6N6VRF1"/>
<feature type="transmembrane region" description="Helical" evidence="7">
    <location>
        <begin position="192"/>
        <end position="210"/>
    </location>
</feature>
<feature type="transmembrane region" description="Helical" evidence="7">
    <location>
        <begin position="120"/>
        <end position="144"/>
    </location>
</feature>
<comment type="similarity">
    <text evidence="2 7">Belongs to the UPF0056 (MarC) family.</text>
</comment>
<evidence type="ECO:0000313" key="8">
    <source>
        <dbReference type="EMBL" id="KAB7742574.1"/>
    </source>
</evidence>
<organism evidence="8 9">
    <name type="scientific">Parvibaculum sedimenti</name>
    <dbReference type="NCBI Taxonomy" id="2608632"/>
    <lineage>
        <taxon>Bacteria</taxon>
        <taxon>Pseudomonadati</taxon>
        <taxon>Pseudomonadota</taxon>
        <taxon>Alphaproteobacteria</taxon>
        <taxon>Hyphomicrobiales</taxon>
        <taxon>Parvibaculaceae</taxon>
        <taxon>Parvibaculum</taxon>
    </lineage>
</organism>
<feature type="transmembrane region" description="Helical" evidence="7">
    <location>
        <begin position="6"/>
        <end position="32"/>
    </location>
</feature>
<evidence type="ECO:0000256" key="4">
    <source>
        <dbReference type="ARBA" id="ARBA00022692"/>
    </source>
</evidence>
<accession>A0A6N6VRF1</accession>
<dbReference type="GO" id="GO:0005886">
    <property type="term" value="C:plasma membrane"/>
    <property type="evidence" value="ECO:0007669"/>
    <property type="project" value="UniProtKB-SubCell"/>
</dbReference>
<keyword evidence="6 7" id="KW-0472">Membrane</keyword>
<protein>
    <recommendedName>
        <fullName evidence="7">UPF0056 membrane protein</fullName>
    </recommendedName>
</protein>
<evidence type="ECO:0000313" key="9">
    <source>
        <dbReference type="Proteomes" id="UP000468901"/>
    </source>
</evidence>
<comment type="caution">
    <text evidence="8">The sequence shown here is derived from an EMBL/GenBank/DDBJ whole genome shotgun (WGS) entry which is preliminary data.</text>
</comment>
<evidence type="ECO:0000256" key="2">
    <source>
        <dbReference type="ARBA" id="ARBA00009784"/>
    </source>
</evidence>
<dbReference type="RefSeq" id="WP_152214125.1">
    <property type="nucleotide sequence ID" value="NZ_JBAQYD010000199.1"/>
</dbReference>
<evidence type="ECO:0000256" key="7">
    <source>
        <dbReference type="RuleBase" id="RU362048"/>
    </source>
</evidence>
<reference evidence="8 9" key="1">
    <citation type="submission" date="2019-09" db="EMBL/GenBank/DDBJ databases">
        <title>Parvibaculum sedimenti sp. nov., isolated from sediment.</title>
        <authorList>
            <person name="Wang Y."/>
        </authorList>
    </citation>
    <scope>NUCLEOTIDE SEQUENCE [LARGE SCALE GENOMIC DNA]</scope>
    <source>
        <strain evidence="8 9">HXT-9</strain>
    </source>
</reference>
<comment type="subcellular location">
    <subcellularLocation>
        <location evidence="1 7">Cell membrane</location>
        <topology evidence="1 7">Multi-pass membrane protein</topology>
    </subcellularLocation>
</comment>
<evidence type="ECO:0000256" key="1">
    <source>
        <dbReference type="ARBA" id="ARBA00004651"/>
    </source>
</evidence>
<dbReference type="EMBL" id="WESC01000001">
    <property type="protein sequence ID" value="KAB7742574.1"/>
    <property type="molecule type" value="Genomic_DNA"/>
</dbReference>
<evidence type="ECO:0000256" key="5">
    <source>
        <dbReference type="ARBA" id="ARBA00022989"/>
    </source>
</evidence>
<dbReference type="PANTHER" id="PTHR33508:SF1">
    <property type="entry name" value="UPF0056 MEMBRANE PROTEIN YHCE"/>
    <property type="match status" value="1"/>
</dbReference>
<keyword evidence="9" id="KW-1185">Reference proteome</keyword>
<gene>
    <name evidence="8" type="ORF">F2P47_00075</name>
</gene>
<feature type="transmembrane region" description="Helical" evidence="7">
    <location>
        <begin position="69"/>
        <end position="90"/>
    </location>
</feature>
<evidence type="ECO:0000256" key="6">
    <source>
        <dbReference type="ARBA" id="ARBA00023136"/>
    </source>
</evidence>
<proteinExistence type="inferred from homology"/>
<feature type="transmembrane region" description="Helical" evidence="7">
    <location>
        <begin position="150"/>
        <end position="171"/>
    </location>
</feature>
<sequence>MTNELITFGLTALAGYFAIANPISATPIFIALTAGDRPPVRRAIARNAVLTALFVVILFSVAGKVIFEMFGITMAALRIAGGILVAIVGYEMLQGRSSSVQVPQQVEGEEPRADIIRAQLSIAVSPLGMPMIAGPGTIATAVGFAANPGVLYTAVSIAAFTVIAGVTYLMFMQAPRIVRFLGETNLTVVTRLMGLIVATIGVEMVLTGAGDAMRDFLHSVQSIPMPRP</sequence>
<dbReference type="NCBIfam" id="TIGR00427">
    <property type="entry name" value="NAAT family transporter"/>
    <property type="match status" value="1"/>
</dbReference>
<evidence type="ECO:0000256" key="3">
    <source>
        <dbReference type="ARBA" id="ARBA00022475"/>
    </source>
</evidence>
<dbReference type="Proteomes" id="UP000468901">
    <property type="component" value="Unassembled WGS sequence"/>
</dbReference>
<keyword evidence="4 7" id="KW-0812">Transmembrane</keyword>
<dbReference type="Pfam" id="PF01914">
    <property type="entry name" value="MarC"/>
    <property type="match status" value="1"/>
</dbReference>
<dbReference type="InterPro" id="IPR002771">
    <property type="entry name" value="Multi_antbiot-R_MarC"/>
</dbReference>
<keyword evidence="5 7" id="KW-1133">Transmembrane helix</keyword>
<name>A0A6N6VRF1_9HYPH</name>
<dbReference type="PANTHER" id="PTHR33508">
    <property type="entry name" value="UPF0056 MEMBRANE PROTEIN YHCE"/>
    <property type="match status" value="1"/>
</dbReference>
<keyword evidence="3" id="KW-1003">Cell membrane</keyword>